<dbReference type="EMBL" id="MU155433">
    <property type="protein sequence ID" value="KAF9473552.1"/>
    <property type="molecule type" value="Genomic_DNA"/>
</dbReference>
<keyword evidence="2" id="KW-1185">Reference proteome</keyword>
<protein>
    <submittedName>
        <fullName evidence="1">Uncharacterized protein</fullName>
    </submittedName>
</protein>
<evidence type="ECO:0000313" key="1">
    <source>
        <dbReference type="EMBL" id="KAF9473552.1"/>
    </source>
</evidence>
<name>A0A9P5YPJ8_9AGAR</name>
<organism evidence="1 2">
    <name type="scientific">Pholiota conissans</name>
    <dbReference type="NCBI Taxonomy" id="109636"/>
    <lineage>
        <taxon>Eukaryota</taxon>
        <taxon>Fungi</taxon>
        <taxon>Dikarya</taxon>
        <taxon>Basidiomycota</taxon>
        <taxon>Agaricomycotina</taxon>
        <taxon>Agaricomycetes</taxon>
        <taxon>Agaricomycetidae</taxon>
        <taxon>Agaricales</taxon>
        <taxon>Agaricineae</taxon>
        <taxon>Strophariaceae</taxon>
        <taxon>Pholiota</taxon>
    </lineage>
</organism>
<comment type="caution">
    <text evidence="1">The sequence shown here is derived from an EMBL/GenBank/DDBJ whole genome shotgun (WGS) entry which is preliminary data.</text>
</comment>
<reference evidence="1" key="1">
    <citation type="submission" date="2020-11" db="EMBL/GenBank/DDBJ databases">
        <authorList>
            <consortium name="DOE Joint Genome Institute"/>
            <person name="Ahrendt S."/>
            <person name="Riley R."/>
            <person name="Andreopoulos W."/>
            <person name="Labutti K."/>
            <person name="Pangilinan J."/>
            <person name="Ruiz-Duenas F.J."/>
            <person name="Barrasa J.M."/>
            <person name="Sanchez-Garcia M."/>
            <person name="Camarero S."/>
            <person name="Miyauchi S."/>
            <person name="Serrano A."/>
            <person name="Linde D."/>
            <person name="Babiker R."/>
            <person name="Drula E."/>
            <person name="Ayuso-Fernandez I."/>
            <person name="Pacheco R."/>
            <person name="Padilla G."/>
            <person name="Ferreira P."/>
            <person name="Barriuso J."/>
            <person name="Kellner H."/>
            <person name="Castanera R."/>
            <person name="Alfaro M."/>
            <person name="Ramirez L."/>
            <person name="Pisabarro A.G."/>
            <person name="Kuo A."/>
            <person name="Tritt A."/>
            <person name="Lipzen A."/>
            <person name="He G."/>
            <person name="Yan M."/>
            <person name="Ng V."/>
            <person name="Cullen D."/>
            <person name="Martin F."/>
            <person name="Rosso M.-N."/>
            <person name="Henrissat B."/>
            <person name="Hibbett D."/>
            <person name="Martinez A.T."/>
            <person name="Grigoriev I.V."/>
        </authorList>
    </citation>
    <scope>NUCLEOTIDE SEQUENCE</scope>
    <source>
        <strain evidence="1">CIRM-BRFM 674</strain>
    </source>
</reference>
<dbReference type="Proteomes" id="UP000807469">
    <property type="component" value="Unassembled WGS sequence"/>
</dbReference>
<dbReference type="AlphaFoldDB" id="A0A9P5YPJ8"/>
<accession>A0A9P5YPJ8</accession>
<sequence>MALPLSSPLTAYLFDLCQTSPKACRRQSSHPRPHFLMLNPVLRSLRPENSSFWNEPKTSSNRSYYYPGVLSNITVDRGSPNKQTISTCLVSDWSCCENIGIFWGGGGNCADRLTSFRILLEKPKYL</sequence>
<evidence type="ECO:0000313" key="2">
    <source>
        <dbReference type="Proteomes" id="UP000807469"/>
    </source>
</evidence>
<proteinExistence type="predicted"/>
<gene>
    <name evidence="1" type="ORF">BDN70DRAFT_885713</name>
</gene>